<reference evidence="1" key="1">
    <citation type="submission" date="2023-02" db="EMBL/GenBank/DDBJ databases">
        <title>Actinomadura rubrobrunea NBRC 14622.</title>
        <authorList>
            <person name="Ichikawa N."/>
            <person name="Sato H."/>
            <person name="Tonouchi N."/>
        </authorList>
    </citation>
    <scope>NUCLEOTIDE SEQUENCE</scope>
    <source>
        <strain evidence="1">NBRC 14622</strain>
    </source>
</reference>
<organism evidence="1 2">
    <name type="scientific">Actinomadura rubrobrunea</name>
    <dbReference type="NCBI Taxonomy" id="115335"/>
    <lineage>
        <taxon>Bacteria</taxon>
        <taxon>Bacillati</taxon>
        <taxon>Actinomycetota</taxon>
        <taxon>Actinomycetes</taxon>
        <taxon>Streptosporangiales</taxon>
        <taxon>Thermomonosporaceae</taxon>
        <taxon>Actinomadura</taxon>
    </lineage>
</organism>
<protein>
    <recommendedName>
        <fullName evidence="3">Aminoglycoside phosphotransferase family protein</fullName>
    </recommendedName>
</protein>
<comment type="caution">
    <text evidence="1">The sequence shown here is derived from an EMBL/GenBank/DDBJ whole genome shotgun (WGS) entry which is preliminary data.</text>
</comment>
<sequence length="330" mass="35508">MACAPAAASASPARHTRRIGWGDLPQPVREAFVRAMGADVAREDRQTGGWSPGMASRLTLHDGRRIFLKAICAERDPHAPDLYRREATTTAALPDAAPAPRLRWTYDAEGWVALALDDIDGRMPAQPWRRDDLDLVVQALAVMADALTPAPDGALPIGVDLADNFSSWRRLAGDRTGGTPQAVDRLPAWARDNLDQLAALEADWAAAAAGNTLSHTDLRADNILITAGGVKVVDWAYAVASAPWTDLLLMLPSVAASSGIDPEPIWHAFPRSRDVPDDQANAVLAALAGDFLTQSLLPAPPNIPGLRQHQRAKGEAALRWLRTRLTTTHP</sequence>
<proteinExistence type="predicted"/>
<evidence type="ECO:0000313" key="2">
    <source>
        <dbReference type="Proteomes" id="UP001165124"/>
    </source>
</evidence>
<dbReference type="InterPro" id="IPR011009">
    <property type="entry name" value="Kinase-like_dom_sf"/>
</dbReference>
<dbReference type="EMBL" id="BSRZ01000032">
    <property type="protein sequence ID" value="GLW67675.1"/>
    <property type="molecule type" value="Genomic_DNA"/>
</dbReference>
<dbReference type="Gene3D" id="3.90.1200.10">
    <property type="match status" value="1"/>
</dbReference>
<dbReference type="SUPFAM" id="SSF56112">
    <property type="entry name" value="Protein kinase-like (PK-like)"/>
    <property type="match status" value="1"/>
</dbReference>
<name>A0A9W6Q0E1_9ACTN</name>
<evidence type="ECO:0000313" key="1">
    <source>
        <dbReference type="EMBL" id="GLW67675.1"/>
    </source>
</evidence>
<accession>A0A9W6Q0E1</accession>
<keyword evidence="2" id="KW-1185">Reference proteome</keyword>
<evidence type="ECO:0008006" key="3">
    <source>
        <dbReference type="Google" id="ProtNLM"/>
    </source>
</evidence>
<dbReference type="Proteomes" id="UP001165124">
    <property type="component" value="Unassembled WGS sequence"/>
</dbReference>
<dbReference type="AlphaFoldDB" id="A0A9W6Q0E1"/>
<gene>
    <name evidence="1" type="ORF">Arub01_59180</name>
</gene>